<dbReference type="Proteomes" id="UP001596157">
    <property type="component" value="Unassembled WGS sequence"/>
</dbReference>
<proteinExistence type="predicted"/>
<accession>A0ABW0EQN2</accession>
<evidence type="ECO:0008006" key="3">
    <source>
        <dbReference type="Google" id="ProtNLM"/>
    </source>
</evidence>
<gene>
    <name evidence="1" type="ORF">ACFPM7_16425</name>
</gene>
<dbReference type="EMBL" id="JBHSKF010000007">
    <property type="protein sequence ID" value="MFC5288648.1"/>
    <property type="molecule type" value="Genomic_DNA"/>
</dbReference>
<organism evidence="1 2">
    <name type="scientific">Actinokineospora guangxiensis</name>
    <dbReference type="NCBI Taxonomy" id="1490288"/>
    <lineage>
        <taxon>Bacteria</taxon>
        <taxon>Bacillati</taxon>
        <taxon>Actinomycetota</taxon>
        <taxon>Actinomycetes</taxon>
        <taxon>Pseudonocardiales</taxon>
        <taxon>Pseudonocardiaceae</taxon>
        <taxon>Actinokineospora</taxon>
    </lineage>
</organism>
<evidence type="ECO:0000313" key="2">
    <source>
        <dbReference type="Proteomes" id="UP001596157"/>
    </source>
</evidence>
<sequence length="49" mass="5331">MAMHDGRVVAVGAPDEVLTEDLLAEVFALRARVRRDEETGSLVVIPLGR</sequence>
<comment type="caution">
    <text evidence="1">The sequence shown here is derived from an EMBL/GenBank/DDBJ whole genome shotgun (WGS) entry which is preliminary data.</text>
</comment>
<protein>
    <recommendedName>
        <fullName evidence="3">Iron complex transport system ATP-binding protein</fullName>
    </recommendedName>
</protein>
<evidence type="ECO:0000313" key="1">
    <source>
        <dbReference type="EMBL" id="MFC5288648.1"/>
    </source>
</evidence>
<dbReference type="RefSeq" id="WP_378248493.1">
    <property type="nucleotide sequence ID" value="NZ_JBHSKF010000007.1"/>
</dbReference>
<keyword evidence="2" id="KW-1185">Reference proteome</keyword>
<name>A0ABW0EQN2_9PSEU</name>
<reference evidence="2" key="1">
    <citation type="journal article" date="2019" name="Int. J. Syst. Evol. Microbiol.">
        <title>The Global Catalogue of Microorganisms (GCM) 10K type strain sequencing project: providing services to taxonomists for standard genome sequencing and annotation.</title>
        <authorList>
            <consortium name="The Broad Institute Genomics Platform"/>
            <consortium name="The Broad Institute Genome Sequencing Center for Infectious Disease"/>
            <person name="Wu L."/>
            <person name="Ma J."/>
        </authorList>
    </citation>
    <scope>NUCLEOTIDE SEQUENCE [LARGE SCALE GENOMIC DNA]</scope>
    <source>
        <strain evidence="2">CCUG 59778</strain>
    </source>
</reference>